<evidence type="ECO:0000313" key="2">
    <source>
        <dbReference type="Proteomes" id="UP000830395"/>
    </source>
</evidence>
<gene>
    <name evidence="1" type="ORF">PDJAM_G00236740</name>
</gene>
<dbReference type="Proteomes" id="UP000830395">
    <property type="component" value="Chromosome 8"/>
</dbReference>
<evidence type="ECO:0000313" key="1">
    <source>
        <dbReference type="EMBL" id="MCJ8734563.1"/>
    </source>
</evidence>
<name>A0ACC5YFK7_9TELE</name>
<sequence length="467" mass="53118">MTRFCSFVLFLFILRMSAVRSDAPINCVWGPWSPGPPATPAPKHRLRSALSQFTHKEGCGNRFRCQSGKCVSQTLVCNGDHDCEDGSDEWRCDSQHVCDLQRPPPQIEASGLGYDAVKEVFRGRVINTQVFGGQCRKIFSGDHQNFYRLPQSALGYSFQAKQLVEISSDVEVARVQNQPPQYLPVSEDFWPALTSLPVMYDFSAYRQLLERFGTHYVSEGRLGGRFRALLFLSRDFIESQKRDVRDFHECVKETHTAFFFITWTTEKCRSYFKEIINNFKNNNTENLKEARAIGGGSGYISKLNALDVNNAAENVNTFSKWAGSVKNFPVLTNYKDKPVLVSESEFQQLHFVSREKIKLPGVKTQIKQFLMMEGKRSDSPEPSCVSMKSDESMEPPAAFRDRDSSTDLRPQKKESNPSCTEREVEDEEDLHSVREGALKITLHVLKNMNHTDLANTLQNSKSSESWL</sequence>
<proteinExistence type="predicted"/>
<keyword evidence="2" id="KW-1185">Reference proteome</keyword>
<dbReference type="EMBL" id="CM040982">
    <property type="protein sequence ID" value="MCJ8734563.1"/>
    <property type="molecule type" value="Genomic_DNA"/>
</dbReference>
<organism evidence="1 2">
    <name type="scientific">Pangasius djambal</name>
    <dbReference type="NCBI Taxonomy" id="1691987"/>
    <lineage>
        <taxon>Eukaryota</taxon>
        <taxon>Metazoa</taxon>
        <taxon>Chordata</taxon>
        <taxon>Craniata</taxon>
        <taxon>Vertebrata</taxon>
        <taxon>Euteleostomi</taxon>
        <taxon>Actinopterygii</taxon>
        <taxon>Neopterygii</taxon>
        <taxon>Teleostei</taxon>
        <taxon>Ostariophysi</taxon>
        <taxon>Siluriformes</taxon>
        <taxon>Pangasiidae</taxon>
        <taxon>Pangasius</taxon>
    </lineage>
</organism>
<reference evidence="1" key="1">
    <citation type="submission" date="2020-02" db="EMBL/GenBank/DDBJ databases">
        <title>Genome sequencing of the panga catfish, Pangasius djambal.</title>
        <authorList>
            <person name="Wen M."/>
            <person name="Zahm M."/>
            <person name="Roques C."/>
            <person name="Cabau C."/>
            <person name="Klopp C."/>
            <person name="Donnadieu C."/>
            <person name="Jouanno E."/>
            <person name="Avarre J.-C."/>
            <person name="Campet M."/>
            <person name="Ha T."/>
            <person name="Dugue R."/>
            <person name="Lampietro C."/>
            <person name="Louis A."/>
            <person name="Herpin A."/>
            <person name="Echchiki A."/>
            <person name="Berthelot C."/>
            <person name="Parey E."/>
            <person name="Roest-Crollius H."/>
            <person name="Braasch I."/>
            <person name="Postlethwait J.H."/>
            <person name="Bobe J."/>
            <person name="Montfort J."/>
            <person name="Bouchez O."/>
            <person name="Begum T."/>
            <person name="Schartl M."/>
            <person name="Gustiano R."/>
            <person name="Guiguen Y."/>
        </authorList>
    </citation>
    <scope>NUCLEOTIDE SEQUENCE</scope>
    <source>
        <strain evidence="1">Pdj_M5554</strain>
    </source>
</reference>
<comment type="caution">
    <text evidence="1">The sequence shown here is derived from an EMBL/GenBank/DDBJ whole genome shotgun (WGS) entry which is preliminary data.</text>
</comment>
<accession>A0ACC5YFK7</accession>
<protein>
    <submittedName>
        <fullName evidence="1">Uncharacterized protein</fullName>
    </submittedName>
</protein>